<dbReference type="OMA" id="YHIAIPQ"/>
<dbReference type="EMBL" id="MSZS01000005">
    <property type="protein sequence ID" value="PKX92270.1"/>
    <property type="molecule type" value="Genomic_DNA"/>
</dbReference>
<evidence type="ECO:0000256" key="2">
    <source>
        <dbReference type="ARBA" id="ARBA00008335"/>
    </source>
</evidence>
<sequence length="480" mass="53544">MSNRNIIAHHEEVAPIERTNLFSDSESTRILNRQLVRKLDRTLLPILWLMHTLKNLDKGNISQAKLSTFESDLDLHGTQYNTIVSMASVGYIPMMIPSNMLLTRAKPSLYLPSFAVLWSVVATATAASQTFSQAAAMRFLLGLFEAPFTPGALWLLSRWYTKREMALRYAIMYLGYILSGSFAGLIAAGVFSRFEGYQVMGGWRWLFIIEGLLSLIAGMIAFAVLPDTPDASSGPVKWPLNASEREWAVERMRRDRVSYRKSDGSVWLGLRLALLDYRVWMLALVACTQGSTAGYTSFYPEMVKSMHIGDTVVTLLCTVPPYILAAIVTLVVAWLSDQFRSRSVPIAASMTVMIVGIVVEMCTSRSGVRYLASFLYITGCNSAFPLPRAWVATAVSQTPEKCSCAAAILEVITALSYIWSAYFFRNEDAPRYRSGMILLIVFAGACLLSALGMRWVLRRDNRKLLERYRGTGVVPVLHPT</sequence>
<evidence type="ECO:0000256" key="5">
    <source>
        <dbReference type="ARBA" id="ARBA00022989"/>
    </source>
</evidence>
<dbReference type="SUPFAM" id="SSF103473">
    <property type="entry name" value="MFS general substrate transporter"/>
    <property type="match status" value="1"/>
</dbReference>
<feature type="transmembrane region" description="Helical" evidence="7">
    <location>
        <begin position="342"/>
        <end position="359"/>
    </location>
</feature>
<evidence type="ECO:0000256" key="6">
    <source>
        <dbReference type="ARBA" id="ARBA00023136"/>
    </source>
</evidence>
<feature type="transmembrane region" description="Helical" evidence="7">
    <location>
        <begin position="109"/>
        <end position="127"/>
    </location>
</feature>
<feature type="transmembrane region" description="Helical" evidence="7">
    <location>
        <begin position="169"/>
        <end position="191"/>
    </location>
</feature>
<evidence type="ECO:0000313" key="9">
    <source>
        <dbReference type="EMBL" id="PKX92270.1"/>
    </source>
</evidence>
<dbReference type="OrthoDB" id="2250022at2759"/>
<reference evidence="10" key="1">
    <citation type="journal article" date="2018" name="Proc. Natl. Acad. Sci. U.S.A.">
        <title>Linking secondary metabolites to gene clusters through genome sequencing of six diverse Aspergillus species.</title>
        <authorList>
            <person name="Kaerboelling I."/>
            <person name="Vesth T.C."/>
            <person name="Frisvad J.C."/>
            <person name="Nybo J.L."/>
            <person name="Theobald S."/>
            <person name="Kuo A."/>
            <person name="Bowyer P."/>
            <person name="Matsuda Y."/>
            <person name="Mondo S."/>
            <person name="Lyhne E.K."/>
            <person name="Kogle M.E."/>
            <person name="Clum A."/>
            <person name="Lipzen A."/>
            <person name="Salamov A."/>
            <person name="Ngan C.Y."/>
            <person name="Daum C."/>
            <person name="Chiniquy J."/>
            <person name="Barry K."/>
            <person name="LaButti K."/>
            <person name="Haridas S."/>
            <person name="Simmons B.A."/>
            <person name="Magnuson J.K."/>
            <person name="Mortensen U.H."/>
            <person name="Larsen T.O."/>
            <person name="Grigoriev I.V."/>
            <person name="Baker S.E."/>
            <person name="Andersen M.R."/>
        </authorList>
    </citation>
    <scope>NUCLEOTIDE SEQUENCE [LARGE SCALE GENOMIC DNA]</scope>
    <source>
        <strain evidence="10">IBT 16806</strain>
    </source>
</reference>
<feature type="transmembrane region" description="Helical" evidence="7">
    <location>
        <begin position="371"/>
        <end position="391"/>
    </location>
</feature>
<keyword evidence="4 7" id="KW-0812">Transmembrane</keyword>
<dbReference type="Proteomes" id="UP000234474">
    <property type="component" value="Unassembled WGS sequence"/>
</dbReference>
<organism evidence="9 10">
    <name type="scientific">Aspergillus novofumigatus (strain IBT 16806)</name>
    <dbReference type="NCBI Taxonomy" id="1392255"/>
    <lineage>
        <taxon>Eukaryota</taxon>
        <taxon>Fungi</taxon>
        <taxon>Dikarya</taxon>
        <taxon>Ascomycota</taxon>
        <taxon>Pezizomycotina</taxon>
        <taxon>Eurotiomycetes</taxon>
        <taxon>Eurotiomycetidae</taxon>
        <taxon>Eurotiales</taxon>
        <taxon>Aspergillaceae</taxon>
        <taxon>Aspergillus</taxon>
        <taxon>Aspergillus subgen. Fumigati</taxon>
    </lineage>
</organism>
<feature type="transmembrane region" description="Helical" evidence="7">
    <location>
        <begin position="436"/>
        <end position="457"/>
    </location>
</feature>
<evidence type="ECO:0000313" key="10">
    <source>
        <dbReference type="Proteomes" id="UP000234474"/>
    </source>
</evidence>
<evidence type="ECO:0000259" key="8">
    <source>
        <dbReference type="PROSITE" id="PS50850"/>
    </source>
</evidence>
<feature type="transmembrane region" description="Helical" evidence="7">
    <location>
        <begin position="279"/>
        <end position="299"/>
    </location>
</feature>
<accession>A0A2I1C3Q3</accession>
<keyword evidence="10" id="KW-1185">Reference proteome</keyword>
<dbReference type="InterPro" id="IPR036259">
    <property type="entry name" value="MFS_trans_sf"/>
</dbReference>
<protein>
    <submittedName>
        <fullName evidence="9">MFS general substrate transporter</fullName>
    </submittedName>
</protein>
<feature type="transmembrane region" description="Helical" evidence="7">
    <location>
        <begin position="203"/>
        <end position="225"/>
    </location>
</feature>
<evidence type="ECO:0000256" key="7">
    <source>
        <dbReference type="SAM" id="Phobius"/>
    </source>
</evidence>
<keyword evidence="5 7" id="KW-1133">Transmembrane helix</keyword>
<evidence type="ECO:0000256" key="1">
    <source>
        <dbReference type="ARBA" id="ARBA00004141"/>
    </source>
</evidence>
<feature type="transmembrane region" description="Helical" evidence="7">
    <location>
        <begin position="403"/>
        <end position="424"/>
    </location>
</feature>
<dbReference type="GO" id="GO:0022857">
    <property type="term" value="F:transmembrane transporter activity"/>
    <property type="evidence" value="ECO:0007669"/>
    <property type="project" value="InterPro"/>
</dbReference>
<comment type="similarity">
    <text evidence="2">Belongs to the major facilitator superfamily.</text>
</comment>
<dbReference type="STRING" id="1392255.A0A2I1C3Q3"/>
<dbReference type="FunFam" id="1.20.1250.20:FF:000013">
    <property type="entry name" value="MFS general substrate transporter"/>
    <property type="match status" value="1"/>
</dbReference>
<evidence type="ECO:0000256" key="4">
    <source>
        <dbReference type="ARBA" id="ARBA00022692"/>
    </source>
</evidence>
<feature type="transmembrane region" description="Helical" evidence="7">
    <location>
        <begin position="311"/>
        <end position="335"/>
    </location>
</feature>
<name>A0A2I1C3Q3_ASPN1</name>
<dbReference type="GO" id="GO:0016020">
    <property type="term" value="C:membrane"/>
    <property type="evidence" value="ECO:0007669"/>
    <property type="project" value="UniProtKB-SubCell"/>
</dbReference>
<gene>
    <name evidence="9" type="ORF">P174DRAFT_373263</name>
</gene>
<dbReference type="AlphaFoldDB" id="A0A2I1C3Q3"/>
<dbReference type="InterPro" id="IPR011701">
    <property type="entry name" value="MFS"/>
</dbReference>
<keyword evidence="3" id="KW-0813">Transport</keyword>
<dbReference type="RefSeq" id="XP_024680865.1">
    <property type="nucleotide sequence ID" value="XM_024822489.1"/>
</dbReference>
<comment type="subcellular location">
    <subcellularLocation>
        <location evidence="1">Membrane</location>
        <topology evidence="1">Multi-pass membrane protein</topology>
    </subcellularLocation>
</comment>
<proteinExistence type="inferred from homology"/>
<dbReference type="FunFam" id="1.20.1250.20:FF:000057">
    <property type="entry name" value="MFS general substrate transporter"/>
    <property type="match status" value="1"/>
</dbReference>
<dbReference type="VEuPathDB" id="FungiDB:P174DRAFT_373263"/>
<dbReference type="PANTHER" id="PTHR43791:SF62">
    <property type="entry name" value="MAJOR FACILITATOR SUPERFAMILY (MFS) PROFILE DOMAIN-CONTAINING PROTEIN"/>
    <property type="match status" value="1"/>
</dbReference>
<evidence type="ECO:0000256" key="3">
    <source>
        <dbReference type="ARBA" id="ARBA00022448"/>
    </source>
</evidence>
<dbReference type="PANTHER" id="PTHR43791">
    <property type="entry name" value="PERMEASE-RELATED"/>
    <property type="match status" value="1"/>
</dbReference>
<feature type="domain" description="Major facilitator superfamily (MFS) profile" evidence="8">
    <location>
        <begin position="43"/>
        <end position="461"/>
    </location>
</feature>
<dbReference type="GeneID" id="36529815"/>
<keyword evidence="6 7" id="KW-0472">Membrane</keyword>
<dbReference type="Gene3D" id="1.20.1250.20">
    <property type="entry name" value="MFS general substrate transporter like domains"/>
    <property type="match status" value="2"/>
</dbReference>
<dbReference type="PROSITE" id="PS50850">
    <property type="entry name" value="MFS"/>
    <property type="match status" value="1"/>
</dbReference>
<dbReference type="Pfam" id="PF07690">
    <property type="entry name" value="MFS_1"/>
    <property type="match status" value="1"/>
</dbReference>
<comment type="caution">
    <text evidence="9">The sequence shown here is derived from an EMBL/GenBank/DDBJ whole genome shotgun (WGS) entry which is preliminary data.</text>
</comment>
<dbReference type="InterPro" id="IPR020846">
    <property type="entry name" value="MFS_dom"/>
</dbReference>